<organism evidence="1 2">
    <name type="scientific">Microcystis aeruginosa DA14</name>
    <dbReference type="NCBI Taxonomy" id="1987506"/>
    <lineage>
        <taxon>Bacteria</taxon>
        <taxon>Bacillati</taxon>
        <taxon>Cyanobacteriota</taxon>
        <taxon>Cyanophyceae</taxon>
        <taxon>Oscillatoriophycideae</taxon>
        <taxon>Chroococcales</taxon>
        <taxon>Microcystaceae</taxon>
        <taxon>Microcystis</taxon>
    </lineage>
</organism>
<dbReference type="EMBL" id="QQWE01000017">
    <property type="protein sequence ID" value="REJ51003.1"/>
    <property type="molecule type" value="Genomic_DNA"/>
</dbReference>
<sequence length="124" mass="14333">MVIYKFFLKVGGALPEYSYALDLKPEQEDNPEQIFTQEIRQRLQKNLQEQSLCTIKEEALKKIIQTWKEDIKAGYRESKINLNLPLLIEANLEKIQDQGEYTIPDLVEPDLDGIEPCIGMLPPL</sequence>
<accession>A0A3E0LVT5</accession>
<dbReference type="AlphaFoldDB" id="A0A3E0LVT5"/>
<evidence type="ECO:0000313" key="2">
    <source>
        <dbReference type="Proteomes" id="UP000256301"/>
    </source>
</evidence>
<dbReference type="Proteomes" id="UP000256301">
    <property type="component" value="Unassembled WGS sequence"/>
</dbReference>
<protein>
    <submittedName>
        <fullName evidence="1">Uncharacterized protein</fullName>
    </submittedName>
</protein>
<reference evidence="1 2" key="1">
    <citation type="submission" date="2017-08" db="EMBL/GenBank/DDBJ databases">
        <title>Functional genomic and metabolic studies of the symbiotic interactions of six Microcystis-dominated communities.</title>
        <authorList>
            <person name="Li Q."/>
            <person name="Lin F."/>
        </authorList>
    </citation>
    <scope>NUCLEOTIDE SEQUENCE [LARGE SCALE GENOMIC DNA]</scope>
    <source>
        <strain evidence="1">DA14</strain>
    </source>
</reference>
<name>A0A3E0LVT5_MICAE</name>
<gene>
    <name evidence="1" type="ORF">DWQ56_25330</name>
</gene>
<evidence type="ECO:0000313" key="1">
    <source>
        <dbReference type="EMBL" id="REJ51003.1"/>
    </source>
</evidence>
<comment type="caution">
    <text evidence="1">The sequence shown here is derived from an EMBL/GenBank/DDBJ whole genome shotgun (WGS) entry which is preliminary data.</text>
</comment>
<proteinExistence type="predicted"/>